<dbReference type="Proteomes" id="UP000224460">
    <property type="component" value="Unassembled WGS sequence"/>
</dbReference>
<accession>A0AC61DBN7</accession>
<name>A0AC61DBN7_9FIRM</name>
<dbReference type="EMBL" id="PEDL01000013">
    <property type="protein sequence ID" value="PHV70133.1"/>
    <property type="molecule type" value="Genomic_DNA"/>
</dbReference>
<organism evidence="1 2">
    <name type="scientific">Sporanaerobium hydrogeniformans</name>
    <dbReference type="NCBI Taxonomy" id="3072179"/>
    <lineage>
        <taxon>Bacteria</taxon>
        <taxon>Bacillati</taxon>
        <taxon>Bacillota</taxon>
        <taxon>Clostridia</taxon>
        <taxon>Lachnospirales</taxon>
        <taxon>Lachnospiraceae</taxon>
        <taxon>Sporanaerobium</taxon>
    </lineage>
</organism>
<protein>
    <submittedName>
        <fullName evidence="1">Uncharacterized protein</fullName>
    </submittedName>
</protein>
<comment type="caution">
    <text evidence="1">The sequence shown here is derived from an EMBL/GenBank/DDBJ whole genome shotgun (WGS) entry which is preliminary data.</text>
</comment>
<proteinExistence type="predicted"/>
<evidence type="ECO:0000313" key="2">
    <source>
        <dbReference type="Proteomes" id="UP000224460"/>
    </source>
</evidence>
<sequence>MSKLNKLKILPLVGMAFLLTGCWDNVELNERHVILELAIDKNLSFNEKMPINKQKAYKLTYCIPDMKKLSGQESLGDEVKSNITIEAASIAASIDEIETKTQDTVTFSHTKALILGEEILKDRKLFQGTIETLTRDMAISRNTMILATHGEAGELTKGDNPQNPLVGMYVMKYFNNRERPVSYAKGQFLGSVIKELNDTSITTLPLIVKNQEDTLQIKGGALIKDYELVGWLDQEVMRGQLFIEGKIKGVPLVVDYKGDNLTYTIKDEKSKISFDNKGGEWKARIKLTSVGDISEYFTLNKDAALSSERIEEVKQLLEREVKNEVLKAIATSKTLNVDFLNIGLEMYRKHPNQWKEYQSNWQTTGYKNFPIEIEPTIIIQNTGAIQ</sequence>
<reference evidence="1" key="1">
    <citation type="submission" date="2017-10" db="EMBL/GenBank/DDBJ databases">
        <title>Genome sequence of cellulolytic Lachnospiraceae bacterium XHS1971 isolated from hotspring sediment.</title>
        <authorList>
            <person name="Vasudevan G."/>
            <person name="Joshi A.J."/>
            <person name="Hivarkar S."/>
            <person name="Lanjekar V.B."/>
            <person name="Dhakephalkar P.K."/>
            <person name="Dagar S."/>
        </authorList>
    </citation>
    <scope>NUCLEOTIDE SEQUENCE</scope>
    <source>
        <strain evidence="1">XHS1971</strain>
    </source>
</reference>
<evidence type="ECO:0000313" key="1">
    <source>
        <dbReference type="EMBL" id="PHV70133.1"/>
    </source>
</evidence>
<keyword evidence="2" id="KW-1185">Reference proteome</keyword>
<gene>
    <name evidence="1" type="ORF">CS063_11695</name>
</gene>